<evidence type="ECO:0000256" key="2">
    <source>
        <dbReference type="SAM" id="MobiDB-lite"/>
    </source>
</evidence>
<gene>
    <name evidence="5" type="ORF">CMN_01816</name>
</gene>
<sequence>MLLSGGKRFPGVDAPRAGAPHSRRRIPHRIDRRARPRITDRTLLDLTTLRVTFGVSTLTLFLLFALVTYRHTRSPFSFWWCAALALFMGGSLAYLLDGTPGQAWGNPLGNGLIVAGAASTWMGSRSLRGLPTPWWLVVAPTALVVAVSSVDSPATDDWSGGALYLALMCALIALSTRELVLLDAGLSRTRWPLITASGALALYYAVRFVVFVASGPRSELFGAWFGTPSTTLITLVLLVVVSFSMASLSGEQVARMFAARAARSRQELVDGGGVQRRLLPQAVPDLPGYDVAGSCVPSGAVSGDFFDWKATPNGLVVTLADVMGKGVGAAMIAATVRAALRIASPEHDPAGTLTVVDRTLESDLDVNDAFVTLLHLRLEASTGEVAVVDAGHGLGVVCRVDGTRESVPSLNLPLGALGTQQWATSTVRLDPGDLLLTCSDGVLDLFDGTLASLDTAALTAMAAEPTAHAAVCSLTRLAAEGTPPDDVTVVAIRRTTDAP</sequence>
<feature type="transmembrane region" description="Helical" evidence="3">
    <location>
        <begin position="193"/>
        <end position="215"/>
    </location>
</feature>
<evidence type="ECO:0000256" key="1">
    <source>
        <dbReference type="ARBA" id="ARBA00022801"/>
    </source>
</evidence>
<dbReference type="Gene3D" id="3.60.40.10">
    <property type="entry name" value="PPM-type phosphatase domain"/>
    <property type="match status" value="1"/>
</dbReference>
<dbReference type="AlphaFoldDB" id="A0AAI9EKP5"/>
<evidence type="ECO:0000256" key="3">
    <source>
        <dbReference type="SAM" id="Phobius"/>
    </source>
</evidence>
<feature type="region of interest" description="Disordered" evidence="2">
    <location>
        <begin position="1"/>
        <end position="25"/>
    </location>
</feature>
<dbReference type="SMART" id="SM00331">
    <property type="entry name" value="PP2C_SIG"/>
    <property type="match status" value="1"/>
</dbReference>
<dbReference type="PANTHER" id="PTHR43156:SF2">
    <property type="entry name" value="STAGE II SPORULATION PROTEIN E"/>
    <property type="match status" value="1"/>
</dbReference>
<evidence type="ECO:0000313" key="5">
    <source>
        <dbReference type="EMBL" id="CCE75761.1"/>
    </source>
</evidence>
<reference evidence="6" key="2">
    <citation type="submission" date="2013-04" db="EMBL/GenBank/DDBJ databases">
        <title>The genome sequence of the maize-pathogen Clavibacter michiganensis subsp. nebraskensis.</title>
        <authorList>
            <person name="Gartemann K.H."/>
            <person name="Blom J."/>
            <person name="Dreiseikelmann B."/>
            <person name="Fluegel M."/>
            <person name="Jaenicke S."/>
            <person name="Linke B."/>
            <person name="Sczcepanowski R."/>
            <person name="Wittmann J."/>
            <person name="Goesmann A."/>
            <person name="Puehler A."/>
            <person name="Eichenlaub R."/>
            <person name="Rueckert C."/>
        </authorList>
    </citation>
    <scope>NUCLEOTIDE SEQUENCE [LARGE SCALE GENOMIC DNA]</scope>
    <source>
        <strain evidence="6">NCPPB 2581</strain>
    </source>
</reference>
<feature type="transmembrane region" description="Helical" evidence="3">
    <location>
        <begin position="221"/>
        <end position="246"/>
    </location>
</feature>
<keyword evidence="1" id="KW-0378">Hydrolase</keyword>
<keyword evidence="3" id="KW-0472">Membrane</keyword>
<organism evidence="5 6">
    <name type="scientific">Clavibacter nebraskensis NCPPB 2581</name>
    <dbReference type="NCBI Taxonomy" id="1097677"/>
    <lineage>
        <taxon>Bacteria</taxon>
        <taxon>Bacillati</taxon>
        <taxon>Actinomycetota</taxon>
        <taxon>Actinomycetes</taxon>
        <taxon>Micrococcales</taxon>
        <taxon>Microbacteriaceae</taxon>
        <taxon>Clavibacter</taxon>
    </lineage>
</organism>
<dbReference type="GO" id="GO:0016791">
    <property type="term" value="F:phosphatase activity"/>
    <property type="evidence" value="ECO:0007669"/>
    <property type="project" value="TreeGrafter"/>
</dbReference>
<name>A0AAI9EKP5_9MICO</name>
<feature type="transmembrane region" description="Helical" evidence="3">
    <location>
        <begin position="162"/>
        <end position="181"/>
    </location>
</feature>
<keyword evidence="3" id="KW-1133">Transmembrane helix</keyword>
<dbReference type="Proteomes" id="UP000012170">
    <property type="component" value="Chromosome"/>
</dbReference>
<evidence type="ECO:0000259" key="4">
    <source>
        <dbReference type="SMART" id="SM00331"/>
    </source>
</evidence>
<dbReference type="InterPro" id="IPR036457">
    <property type="entry name" value="PPM-type-like_dom_sf"/>
</dbReference>
<dbReference type="SUPFAM" id="SSF81606">
    <property type="entry name" value="PP2C-like"/>
    <property type="match status" value="1"/>
</dbReference>
<dbReference type="KEGG" id="cmc:CMN_01816"/>
<dbReference type="Pfam" id="PF07228">
    <property type="entry name" value="SpoIIE"/>
    <property type="match status" value="1"/>
</dbReference>
<accession>A0AAI9EKP5</accession>
<reference evidence="5 6" key="1">
    <citation type="submission" date="2011-11" db="EMBL/GenBank/DDBJ databases">
        <authorList>
            <person name="Gartemann K."/>
        </authorList>
    </citation>
    <scope>NUCLEOTIDE SEQUENCE [LARGE SCALE GENOMIC DNA]</scope>
    <source>
        <strain evidence="6">NCPPB 2581</strain>
    </source>
</reference>
<feature type="domain" description="PPM-type phosphatase" evidence="4">
    <location>
        <begin position="286"/>
        <end position="494"/>
    </location>
</feature>
<feature type="transmembrane region" description="Helical" evidence="3">
    <location>
        <begin position="76"/>
        <end position="96"/>
    </location>
</feature>
<feature type="transmembrane region" description="Helical" evidence="3">
    <location>
        <begin position="134"/>
        <end position="150"/>
    </location>
</feature>
<keyword evidence="3" id="KW-0812">Transmembrane</keyword>
<feature type="transmembrane region" description="Helical" evidence="3">
    <location>
        <begin position="51"/>
        <end position="69"/>
    </location>
</feature>
<dbReference type="PANTHER" id="PTHR43156">
    <property type="entry name" value="STAGE II SPORULATION PROTEIN E-RELATED"/>
    <property type="match status" value="1"/>
</dbReference>
<dbReference type="EMBL" id="HE614873">
    <property type="protein sequence ID" value="CCE75761.1"/>
    <property type="molecule type" value="Genomic_DNA"/>
</dbReference>
<dbReference type="InterPro" id="IPR001932">
    <property type="entry name" value="PPM-type_phosphatase-like_dom"/>
</dbReference>
<protein>
    <submittedName>
        <fullName evidence="5">Conserved membrane protein</fullName>
    </submittedName>
</protein>
<evidence type="ECO:0000313" key="6">
    <source>
        <dbReference type="Proteomes" id="UP000012170"/>
    </source>
</evidence>
<proteinExistence type="predicted"/>
<dbReference type="InterPro" id="IPR052016">
    <property type="entry name" value="Bact_Sigma-Reg"/>
</dbReference>